<dbReference type="EMBL" id="MU853811">
    <property type="protein sequence ID" value="KAK3939468.1"/>
    <property type="molecule type" value="Genomic_DNA"/>
</dbReference>
<feature type="region of interest" description="Disordered" evidence="3">
    <location>
        <begin position="573"/>
        <end position="595"/>
    </location>
</feature>
<keyword evidence="1" id="KW-0863">Zinc-finger</keyword>
<protein>
    <submittedName>
        <fullName evidence="5">FluG domain-containing protein</fullName>
    </submittedName>
</protein>
<dbReference type="PANTHER" id="PTHR37535:SF3">
    <property type="entry name" value="FLUG DOMAIN-CONTAINING PROTEIN"/>
    <property type="match status" value="1"/>
</dbReference>
<name>A0AAN6S4A1_9PEZI</name>
<dbReference type="PROSITE" id="PS50157">
    <property type="entry name" value="ZINC_FINGER_C2H2_2"/>
    <property type="match status" value="1"/>
</dbReference>
<gene>
    <name evidence="5" type="ORF">QBC46DRAFT_290611</name>
</gene>
<dbReference type="AlphaFoldDB" id="A0AAN6S4A1"/>
<reference evidence="6" key="1">
    <citation type="journal article" date="2023" name="Mol. Phylogenet. Evol.">
        <title>Genome-scale phylogeny and comparative genomics of the fungal order Sordariales.</title>
        <authorList>
            <person name="Hensen N."/>
            <person name="Bonometti L."/>
            <person name="Westerberg I."/>
            <person name="Brannstrom I.O."/>
            <person name="Guillou S."/>
            <person name="Cros-Aarteil S."/>
            <person name="Calhoun S."/>
            <person name="Haridas S."/>
            <person name="Kuo A."/>
            <person name="Mondo S."/>
            <person name="Pangilinan J."/>
            <person name="Riley R."/>
            <person name="LaButti K."/>
            <person name="Andreopoulos B."/>
            <person name="Lipzen A."/>
            <person name="Chen C."/>
            <person name="Yan M."/>
            <person name="Daum C."/>
            <person name="Ng V."/>
            <person name="Clum A."/>
            <person name="Steindorff A."/>
            <person name="Ohm R.A."/>
            <person name="Martin F."/>
            <person name="Silar P."/>
            <person name="Natvig D.O."/>
            <person name="Lalanne C."/>
            <person name="Gautier V."/>
            <person name="Ament-Velasquez S.L."/>
            <person name="Kruys A."/>
            <person name="Hutchinson M.I."/>
            <person name="Powell A.J."/>
            <person name="Barry K."/>
            <person name="Miller A.N."/>
            <person name="Grigoriev I.V."/>
            <person name="Debuchy R."/>
            <person name="Gladieux P."/>
            <person name="Hiltunen Thoren M."/>
            <person name="Johannesson H."/>
        </authorList>
    </citation>
    <scope>NUCLEOTIDE SEQUENCE [LARGE SCALE GENOMIC DNA]</scope>
    <source>
        <strain evidence="6">CBS 340.73</strain>
    </source>
</reference>
<keyword evidence="6" id="KW-1185">Reference proteome</keyword>
<dbReference type="PANTHER" id="PTHR37535">
    <property type="entry name" value="FLUG DOMAIN PROTEIN"/>
    <property type="match status" value="1"/>
</dbReference>
<dbReference type="PROSITE" id="PS00028">
    <property type="entry name" value="ZINC_FINGER_C2H2_1"/>
    <property type="match status" value="1"/>
</dbReference>
<evidence type="ECO:0000313" key="6">
    <source>
        <dbReference type="Proteomes" id="UP001303473"/>
    </source>
</evidence>
<dbReference type="Proteomes" id="UP001303473">
    <property type="component" value="Unassembled WGS sequence"/>
</dbReference>
<evidence type="ECO:0000259" key="4">
    <source>
        <dbReference type="PROSITE" id="PS50157"/>
    </source>
</evidence>
<dbReference type="Pfam" id="PF11917">
    <property type="entry name" value="DUF3435"/>
    <property type="match status" value="2"/>
</dbReference>
<keyword evidence="1" id="KW-0862">Zinc</keyword>
<comment type="caution">
    <text evidence="5">The sequence shown here is derived from an EMBL/GenBank/DDBJ whole genome shotgun (WGS) entry which is preliminary data.</text>
</comment>
<evidence type="ECO:0000256" key="1">
    <source>
        <dbReference type="PROSITE-ProRule" id="PRU00042"/>
    </source>
</evidence>
<feature type="compositionally biased region" description="Basic and acidic residues" evidence="3">
    <location>
        <begin position="747"/>
        <end position="764"/>
    </location>
</feature>
<feature type="domain" description="C2H2-type" evidence="4">
    <location>
        <begin position="661"/>
        <end position="691"/>
    </location>
</feature>
<feature type="coiled-coil region" evidence="2">
    <location>
        <begin position="440"/>
        <end position="485"/>
    </location>
</feature>
<evidence type="ECO:0000256" key="2">
    <source>
        <dbReference type="SAM" id="Coils"/>
    </source>
</evidence>
<feature type="region of interest" description="Disordered" evidence="3">
    <location>
        <begin position="735"/>
        <end position="767"/>
    </location>
</feature>
<proteinExistence type="predicted"/>
<organism evidence="5 6">
    <name type="scientific">Diplogelasinospora grovesii</name>
    <dbReference type="NCBI Taxonomy" id="303347"/>
    <lineage>
        <taxon>Eukaryota</taxon>
        <taxon>Fungi</taxon>
        <taxon>Dikarya</taxon>
        <taxon>Ascomycota</taxon>
        <taxon>Pezizomycotina</taxon>
        <taxon>Sordariomycetes</taxon>
        <taxon>Sordariomycetidae</taxon>
        <taxon>Sordariales</taxon>
        <taxon>Diplogelasinosporaceae</taxon>
        <taxon>Diplogelasinospora</taxon>
    </lineage>
</organism>
<evidence type="ECO:0000313" key="5">
    <source>
        <dbReference type="EMBL" id="KAK3939468.1"/>
    </source>
</evidence>
<evidence type="ECO:0000256" key="3">
    <source>
        <dbReference type="SAM" id="MobiDB-lite"/>
    </source>
</evidence>
<dbReference type="GO" id="GO:0008270">
    <property type="term" value="F:zinc ion binding"/>
    <property type="evidence" value="ECO:0007669"/>
    <property type="project" value="UniProtKB-KW"/>
</dbReference>
<sequence>MRYLMRQAELQKKPIQSESAIRVHTRKLGGLYKKYTGHQPEKSLMDHLRNVARSEITPKYGLRREPKLKPVMGPDFFIYHLYFLWVRDTSTFHIGLDRIDDAFLRILFMWTGCRKHELIYAKPKDLIAKVQEYDDESDAYTDIEYSTDKYFKPLVKKCWVCHQVDERDNNPRLKVLCWEDIDLWILRDPERNGGRDRLAMQILLRYHKGEKKKIVPTWYIFIEESLPVLCPITYILAKALAEGLIANEGYQTRAEPFFSTKLSKRALKIRWKKEWLHKPVFRRTDLRKKVEKKVEMVWQPTNACDALKPKGGSNDLWEKSDDALTASIFDSHSERLRVAIGLLEKLAQYAHRRGYADCVDSNYRRSVRDQGMRHKANSTVYQEFYHNAKMNAVVQDAFMGRGTQTPYLAIFNHMGLRLDENAPKRVPDEMMRMIGPSAAVRRLEQEMEALQMTLQQNYGRPSRATDDEKRQYESIKAQLSTARQKQRRKVFRKMYKEYFTESDDKELQNQLQGIHEPVVERQVTHSLPERRVLTDIMGDMDEDLPEEDIVRRKVEAINAMVAYAFVCEPLQRAQPEPRPKPLPTPSSEVVLPIPLGPPVAPKPRLAQSAPSPPAPEIPLCSPPPPYSEFDSGAGHHPTIPARDVAITPRRRRSPYTRKKPDPCIFCGKTYTRTDALWDHLQDHLEHARGGPLACPHEECKGMVLESPERFKAHAARLHGSSFRVRIKLVTSGSVKSPVGSAITSPPESERSTPKIILTRREEQPTPRPRIILRVGKGRG</sequence>
<dbReference type="InterPro" id="IPR013087">
    <property type="entry name" value="Znf_C2H2_type"/>
</dbReference>
<accession>A0AAN6S4A1</accession>
<keyword evidence="1" id="KW-0479">Metal-binding</keyword>
<keyword evidence="2" id="KW-0175">Coiled coil</keyword>
<dbReference type="InterPro" id="IPR021842">
    <property type="entry name" value="DUF3435"/>
</dbReference>